<reference evidence="1" key="2">
    <citation type="submission" date="2020-09" db="EMBL/GenBank/DDBJ databases">
        <authorList>
            <person name="Sun Q."/>
            <person name="Ohkuma M."/>
        </authorList>
    </citation>
    <scope>NUCLEOTIDE SEQUENCE</scope>
    <source>
        <strain evidence="1">JCM 4654</strain>
    </source>
</reference>
<proteinExistence type="predicted"/>
<evidence type="ECO:0000313" key="1">
    <source>
        <dbReference type="EMBL" id="GHD90866.1"/>
    </source>
</evidence>
<name>A0A918Y5F3_9ACTN</name>
<dbReference type="Proteomes" id="UP000608955">
    <property type="component" value="Unassembled WGS sequence"/>
</dbReference>
<dbReference type="EMBL" id="BMVF01000009">
    <property type="protein sequence ID" value="GHD90866.1"/>
    <property type="molecule type" value="Genomic_DNA"/>
</dbReference>
<evidence type="ECO:0000313" key="2">
    <source>
        <dbReference type="Proteomes" id="UP000608955"/>
    </source>
</evidence>
<accession>A0A918Y5F3</accession>
<gene>
    <name evidence="1" type="ORF">GCM10010508_37150</name>
</gene>
<comment type="caution">
    <text evidence="1">The sequence shown here is derived from an EMBL/GenBank/DDBJ whole genome shotgun (WGS) entry which is preliminary data.</text>
</comment>
<protein>
    <submittedName>
        <fullName evidence="1">Uncharacterized protein</fullName>
    </submittedName>
</protein>
<organism evidence="1 2">
    <name type="scientific">Streptomyces naganishii JCM 4654</name>
    <dbReference type="NCBI Taxonomy" id="1306179"/>
    <lineage>
        <taxon>Bacteria</taxon>
        <taxon>Bacillati</taxon>
        <taxon>Actinomycetota</taxon>
        <taxon>Actinomycetes</taxon>
        <taxon>Kitasatosporales</taxon>
        <taxon>Streptomycetaceae</taxon>
        <taxon>Streptomyces</taxon>
    </lineage>
</organism>
<keyword evidence="2" id="KW-1185">Reference proteome</keyword>
<sequence length="68" mass="7103">MVLALDVGTARSFRDWRAGPKPIGEPVDRPPVRNYVLIAGILIPLCGNVQTVCPGPPGGSVPLDGVRA</sequence>
<reference evidence="1" key="1">
    <citation type="journal article" date="2014" name="Int. J. Syst. Evol. Microbiol.">
        <title>Complete genome sequence of Corynebacterium casei LMG S-19264T (=DSM 44701T), isolated from a smear-ripened cheese.</title>
        <authorList>
            <consortium name="US DOE Joint Genome Institute (JGI-PGF)"/>
            <person name="Walter F."/>
            <person name="Albersmeier A."/>
            <person name="Kalinowski J."/>
            <person name="Ruckert C."/>
        </authorList>
    </citation>
    <scope>NUCLEOTIDE SEQUENCE</scope>
    <source>
        <strain evidence="1">JCM 4654</strain>
    </source>
</reference>
<dbReference type="AlphaFoldDB" id="A0A918Y5F3"/>